<dbReference type="STRING" id="178339.BH719_03240"/>
<accession>A0A1D8B1I6</accession>
<dbReference type="Proteomes" id="UP000095214">
    <property type="component" value="Chromosome"/>
</dbReference>
<keyword evidence="2" id="KW-1185">Reference proteome</keyword>
<name>A0A1D8B1I6_9ACTO</name>
<dbReference type="RefSeq" id="WP_009743317.1">
    <property type="nucleotide sequence ID" value="NZ_CP017298.1"/>
</dbReference>
<dbReference type="EMBL" id="CP017298">
    <property type="protein sequence ID" value="AOS46993.1"/>
    <property type="molecule type" value="Genomic_DNA"/>
</dbReference>
<dbReference type="OrthoDB" id="3267840at2"/>
<sequence length="101" mass="10870">MNGPAPTCREVLEQIYALIDCEECDRRGALIDGGDIDGPDARLRALMLAHAASCAQCSDALEAERHVRALLRRCYGTAQAPAALRARVTASITRISVAYRG</sequence>
<protein>
    <submittedName>
        <fullName evidence="1">Anti-sigma factor</fullName>
    </submittedName>
</protein>
<gene>
    <name evidence="1" type="ORF">BH719_03240</name>
</gene>
<dbReference type="KEGG" id="phon:BH719_03240"/>
<dbReference type="AlphaFoldDB" id="A0A1D8B1I6"/>
<proteinExistence type="predicted"/>
<evidence type="ECO:0000313" key="1">
    <source>
        <dbReference type="EMBL" id="AOS46993.1"/>
    </source>
</evidence>
<organism evidence="1 2">
    <name type="scientific">Pauljensenia hongkongensis</name>
    <dbReference type="NCBI Taxonomy" id="178339"/>
    <lineage>
        <taxon>Bacteria</taxon>
        <taxon>Bacillati</taxon>
        <taxon>Actinomycetota</taxon>
        <taxon>Actinomycetes</taxon>
        <taxon>Actinomycetales</taxon>
        <taxon>Actinomycetaceae</taxon>
        <taxon>Pauljensenia</taxon>
    </lineage>
</organism>
<evidence type="ECO:0000313" key="2">
    <source>
        <dbReference type="Proteomes" id="UP000095214"/>
    </source>
</evidence>
<reference evidence="1 2" key="1">
    <citation type="submission" date="2016-09" db="EMBL/GenBank/DDBJ databases">
        <title>Complete genome sequence of Actinomyces hongkongensis HKU8.</title>
        <authorList>
            <person name="Gao Y.-X."/>
            <person name="Zhou Y.-Y."/>
            <person name="Xie Y."/>
            <person name="Wang M."/>
            <person name="Wang S.-J."/>
            <person name="Shen S.-G."/>
        </authorList>
    </citation>
    <scope>NUCLEOTIDE SEQUENCE [LARGE SCALE GENOMIC DNA]</scope>
    <source>
        <strain evidence="1 2">HKU8</strain>
    </source>
</reference>